<dbReference type="InterPro" id="IPR027417">
    <property type="entry name" value="P-loop_NTPase"/>
</dbReference>
<dbReference type="RefSeq" id="WP_028729205.1">
    <property type="nucleotide sequence ID" value="NZ_KE386763.1"/>
</dbReference>
<dbReference type="EMBL" id="AQHW01000025">
    <property type="protein sequence ID" value="KKB49229.1"/>
    <property type="molecule type" value="Genomic_DNA"/>
</dbReference>
<accession>A0A0F5IUK6</accession>
<keyword evidence="2" id="KW-1185">Reference proteome</keyword>
<dbReference type="STRING" id="1203610.HMPREF1536_04293"/>
<dbReference type="PATRIC" id="fig|1203610.3.peg.4371"/>
<evidence type="ECO:0000313" key="2">
    <source>
        <dbReference type="Proteomes" id="UP000033035"/>
    </source>
</evidence>
<comment type="caution">
    <text evidence="1">The sequence shown here is derived from an EMBL/GenBank/DDBJ whole genome shotgun (WGS) entry which is preliminary data.</text>
</comment>
<sequence>MIVDNKRKVIYLHNPKCGGTFLRDIYIEKYGKSDAMKWWKTYDPQYGTDLGHITYLDLYRFIPDWKDYRIVMMVRNPYSRFYSAVKEVKLHLIASVKLSFIEIPCARLDKEGMESRIRNTFFRSICPWTYTHTLVKLFTVSPEECCKQILSFKHSKQDLFIRSKKIPWLNPQSYFWGKDVEIFYYESESDWGKLLDIFGLSEYQVRLSIAKAYNIPDNMYEMIEKLYPEDTELFRKYRY</sequence>
<gene>
    <name evidence="1" type="ORF">HMPREF1536_04293</name>
</gene>
<name>A0A0F5IUK6_9BACT</name>
<organism evidence="1 2">
    <name type="scientific">Parabacteroides gordonii MS-1 = DSM 23371</name>
    <dbReference type="NCBI Taxonomy" id="1203610"/>
    <lineage>
        <taxon>Bacteria</taxon>
        <taxon>Pseudomonadati</taxon>
        <taxon>Bacteroidota</taxon>
        <taxon>Bacteroidia</taxon>
        <taxon>Bacteroidales</taxon>
        <taxon>Tannerellaceae</taxon>
        <taxon>Parabacteroides</taxon>
    </lineage>
</organism>
<dbReference type="AlphaFoldDB" id="A0A0F5IUK6"/>
<dbReference type="HOGENOM" id="CLU_1160208_0_0_10"/>
<evidence type="ECO:0008006" key="3">
    <source>
        <dbReference type="Google" id="ProtNLM"/>
    </source>
</evidence>
<protein>
    <recommendedName>
        <fullName evidence="3">Sulfotransferase domain-containing protein</fullName>
    </recommendedName>
</protein>
<dbReference type="Gene3D" id="3.40.50.300">
    <property type="entry name" value="P-loop containing nucleotide triphosphate hydrolases"/>
    <property type="match status" value="1"/>
</dbReference>
<dbReference type="SUPFAM" id="SSF52540">
    <property type="entry name" value="P-loop containing nucleoside triphosphate hydrolases"/>
    <property type="match status" value="1"/>
</dbReference>
<dbReference type="Proteomes" id="UP000033035">
    <property type="component" value="Unassembled WGS sequence"/>
</dbReference>
<reference evidence="1 2" key="1">
    <citation type="submission" date="2013-04" db="EMBL/GenBank/DDBJ databases">
        <title>The Genome Sequence of Parabacteroides gordonii DSM 23371.</title>
        <authorList>
            <consortium name="The Broad Institute Genomics Platform"/>
            <person name="Earl A."/>
            <person name="Ward D."/>
            <person name="Feldgarden M."/>
            <person name="Gevers D."/>
            <person name="Martens E."/>
            <person name="Sakamoto M."/>
            <person name="Benno Y."/>
            <person name="Suzuki N."/>
            <person name="Matsunaga N."/>
            <person name="Koshihara K."/>
            <person name="Seki M."/>
            <person name="Komiya H."/>
            <person name="Walker B."/>
            <person name="Young S."/>
            <person name="Zeng Q."/>
            <person name="Gargeya S."/>
            <person name="Fitzgerald M."/>
            <person name="Haas B."/>
            <person name="Abouelleil A."/>
            <person name="Allen A.W."/>
            <person name="Alvarado L."/>
            <person name="Arachchi H.M."/>
            <person name="Berlin A.M."/>
            <person name="Chapman S.B."/>
            <person name="Gainer-Dewar J."/>
            <person name="Goldberg J."/>
            <person name="Griggs A."/>
            <person name="Gujja S."/>
            <person name="Hansen M."/>
            <person name="Howarth C."/>
            <person name="Imamovic A."/>
            <person name="Ireland A."/>
            <person name="Larimer J."/>
            <person name="McCowan C."/>
            <person name="Murphy C."/>
            <person name="Pearson M."/>
            <person name="Poon T.W."/>
            <person name="Priest M."/>
            <person name="Roberts A."/>
            <person name="Saif S."/>
            <person name="Shea T."/>
            <person name="Sisk P."/>
            <person name="Sykes S."/>
            <person name="Wortman J."/>
            <person name="Nusbaum C."/>
            <person name="Birren B."/>
        </authorList>
    </citation>
    <scope>NUCLEOTIDE SEQUENCE [LARGE SCALE GENOMIC DNA]</scope>
    <source>
        <strain evidence="1 2">MS-1</strain>
    </source>
</reference>
<proteinExistence type="predicted"/>
<evidence type="ECO:0000313" key="1">
    <source>
        <dbReference type="EMBL" id="KKB49229.1"/>
    </source>
</evidence>